<dbReference type="EMBL" id="JBHUNF010000001">
    <property type="protein sequence ID" value="MFD2673695.1"/>
    <property type="molecule type" value="Genomic_DNA"/>
</dbReference>
<feature type="compositionally biased region" description="Acidic residues" evidence="1">
    <location>
        <begin position="75"/>
        <end position="84"/>
    </location>
</feature>
<name>A0ABW5RGE4_9MICO</name>
<proteinExistence type="predicted"/>
<gene>
    <name evidence="2" type="ORF">ACFSUQ_00015</name>
</gene>
<organism evidence="2 3">
    <name type="scientific">Gulosibacter bifidus</name>
    <dbReference type="NCBI Taxonomy" id="272239"/>
    <lineage>
        <taxon>Bacteria</taxon>
        <taxon>Bacillati</taxon>
        <taxon>Actinomycetota</taxon>
        <taxon>Actinomycetes</taxon>
        <taxon>Micrococcales</taxon>
        <taxon>Microbacteriaceae</taxon>
        <taxon>Gulosibacter</taxon>
    </lineage>
</organism>
<evidence type="ECO:0000313" key="3">
    <source>
        <dbReference type="Proteomes" id="UP001597453"/>
    </source>
</evidence>
<reference evidence="3" key="1">
    <citation type="journal article" date="2019" name="Int. J. Syst. Evol. Microbiol.">
        <title>The Global Catalogue of Microorganisms (GCM) 10K type strain sequencing project: providing services to taxonomists for standard genome sequencing and annotation.</title>
        <authorList>
            <consortium name="The Broad Institute Genomics Platform"/>
            <consortium name="The Broad Institute Genome Sequencing Center for Infectious Disease"/>
            <person name="Wu L."/>
            <person name="Ma J."/>
        </authorList>
    </citation>
    <scope>NUCLEOTIDE SEQUENCE [LARGE SCALE GENOMIC DNA]</scope>
    <source>
        <strain evidence="3">TISTR 1511</strain>
    </source>
</reference>
<dbReference type="RefSeq" id="WP_159421346.1">
    <property type="nucleotide sequence ID" value="NZ_JBHUNF010000001.1"/>
</dbReference>
<accession>A0ABW5RGE4</accession>
<feature type="region of interest" description="Disordered" evidence="1">
    <location>
        <begin position="1"/>
        <end position="84"/>
    </location>
</feature>
<keyword evidence="3" id="KW-1185">Reference proteome</keyword>
<evidence type="ECO:0000256" key="1">
    <source>
        <dbReference type="SAM" id="MobiDB-lite"/>
    </source>
</evidence>
<dbReference type="Proteomes" id="UP001597453">
    <property type="component" value="Unassembled WGS sequence"/>
</dbReference>
<evidence type="ECO:0000313" key="2">
    <source>
        <dbReference type="EMBL" id="MFD2673695.1"/>
    </source>
</evidence>
<sequence length="84" mass="8653">MTASGHEAESAAMNNNQSHTDGEQPGLPLAKHAGAYQAELDQLKRALDDPSAPLPEAAGTELASRGTEQAGPEPAESDDTELGE</sequence>
<protein>
    <submittedName>
        <fullName evidence="2">Uncharacterized protein</fullName>
    </submittedName>
</protein>
<comment type="caution">
    <text evidence="2">The sequence shown here is derived from an EMBL/GenBank/DDBJ whole genome shotgun (WGS) entry which is preliminary data.</text>
</comment>